<comment type="caution">
    <text evidence="4">The sequence shown here is derived from an EMBL/GenBank/DDBJ whole genome shotgun (WGS) entry which is preliminary data.</text>
</comment>
<evidence type="ECO:0000259" key="3">
    <source>
        <dbReference type="PROSITE" id="PS50089"/>
    </source>
</evidence>
<feature type="region of interest" description="Disordered" evidence="2">
    <location>
        <begin position="1"/>
        <end position="42"/>
    </location>
</feature>
<dbReference type="PANTHER" id="PTHR31150">
    <property type="entry name" value="EXPRESSED PROTEIN"/>
    <property type="match status" value="1"/>
</dbReference>
<evidence type="ECO:0000256" key="2">
    <source>
        <dbReference type="SAM" id="MobiDB-lite"/>
    </source>
</evidence>
<dbReference type="Proteomes" id="UP000823388">
    <property type="component" value="Chromosome 1N"/>
</dbReference>
<feature type="region of interest" description="Disordered" evidence="2">
    <location>
        <begin position="130"/>
        <end position="197"/>
    </location>
</feature>
<keyword evidence="5" id="KW-1185">Reference proteome</keyword>
<feature type="compositionally biased region" description="Low complexity" evidence="2">
    <location>
        <begin position="12"/>
        <end position="23"/>
    </location>
</feature>
<dbReference type="EMBL" id="CM029038">
    <property type="protein sequence ID" value="KAG2654615.1"/>
    <property type="molecule type" value="Genomic_DNA"/>
</dbReference>
<dbReference type="AlphaFoldDB" id="A0A8T0X582"/>
<proteinExistence type="predicted"/>
<protein>
    <recommendedName>
        <fullName evidence="3">RING-type domain-containing protein</fullName>
    </recommendedName>
</protein>
<dbReference type="InterPro" id="IPR001841">
    <property type="entry name" value="Znf_RING"/>
</dbReference>
<sequence length="455" mass="48110">MPHASRPSNPPAAAAAAATGGTAKNVSSKTGHSTPSCSAPAYKSFRPVTRSMTCVPAPISASPDLKEEGSASRSSRRSISDASFSIQSAASRPTVTNARTPYKVTSSGWKPLNQPVALSEERKCASLTTAKRSRVASSRAVKDSANHSASKANLNVPIGKKYRDENMSQGDQLDGAVMPSPPKKLQTYKDPSDSPSIRKSTIRILGGQSATPLPTGKSVVETVKNLASIPAKVVSASTNDISQSVPLLAQQQQPDTAKNSSVITQTIANERSQVNQLAARVVKLPRQNLLSDHGKKPSNVPIVPTQVSGLAGATAPLVTPKLEIGKVQNTSSIMSNPSYARALLIKQQERLLQQYKLGTSQHQEQQQQHQLYIKGPALFETDEAPPVEPLGTRCQLCKLDVAFQPQGDAGRDANAPPVVAVMACHHAFHSSCIESIYGLAEPAECLACVETGAVH</sequence>
<keyword evidence="1" id="KW-0479">Metal-binding</keyword>
<reference evidence="4" key="1">
    <citation type="submission" date="2020-05" db="EMBL/GenBank/DDBJ databases">
        <title>WGS assembly of Panicum virgatum.</title>
        <authorList>
            <person name="Lovell J.T."/>
            <person name="Jenkins J."/>
            <person name="Shu S."/>
            <person name="Juenger T.E."/>
            <person name="Schmutz J."/>
        </authorList>
    </citation>
    <scope>NUCLEOTIDE SEQUENCE</scope>
    <source>
        <strain evidence="4">AP13</strain>
    </source>
</reference>
<feature type="domain" description="RING-type" evidence="3">
    <location>
        <begin position="394"/>
        <end position="448"/>
    </location>
</feature>
<accession>A0A8T0X582</accession>
<dbReference type="OrthoDB" id="624477at2759"/>
<dbReference type="GO" id="GO:0008270">
    <property type="term" value="F:zinc ion binding"/>
    <property type="evidence" value="ECO:0007669"/>
    <property type="project" value="UniProtKB-KW"/>
</dbReference>
<evidence type="ECO:0000313" key="4">
    <source>
        <dbReference type="EMBL" id="KAG2654615.1"/>
    </source>
</evidence>
<name>A0A8T0X582_PANVG</name>
<keyword evidence="1" id="KW-0863">Zinc-finger</keyword>
<evidence type="ECO:0000313" key="5">
    <source>
        <dbReference type="Proteomes" id="UP000823388"/>
    </source>
</evidence>
<feature type="compositionally biased region" description="Polar residues" evidence="2">
    <location>
        <begin position="24"/>
        <end position="37"/>
    </location>
</feature>
<feature type="region of interest" description="Disordered" evidence="2">
    <location>
        <begin position="55"/>
        <end position="92"/>
    </location>
</feature>
<keyword evidence="1" id="KW-0862">Zinc</keyword>
<dbReference type="PANTHER" id="PTHR31150:SF21">
    <property type="entry name" value="OS02G0794000 PROTEIN"/>
    <property type="match status" value="1"/>
</dbReference>
<gene>
    <name evidence="4" type="ORF">PVAP13_1NG509600</name>
</gene>
<evidence type="ECO:0000256" key="1">
    <source>
        <dbReference type="PROSITE-ProRule" id="PRU00175"/>
    </source>
</evidence>
<dbReference type="PROSITE" id="PS50089">
    <property type="entry name" value="ZF_RING_2"/>
    <property type="match status" value="1"/>
</dbReference>
<organism evidence="4 5">
    <name type="scientific">Panicum virgatum</name>
    <name type="common">Blackwell switchgrass</name>
    <dbReference type="NCBI Taxonomy" id="38727"/>
    <lineage>
        <taxon>Eukaryota</taxon>
        <taxon>Viridiplantae</taxon>
        <taxon>Streptophyta</taxon>
        <taxon>Embryophyta</taxon>
        <taxon>Tracheophyta</taxon>
        <taxon>Spermatophyta</taxon>
        <taxon>Magnoliopsida</taxon>
        <taxon>Liliopsida</taxon>
        <taxon>Poales</taxon>
        <taxon>Poaceae</taxon>
        <taxon>PACMAD clade</taxon>
        <taxon>Panicoideae</taxon>
        <taxon>Panicodae</taxon>
        <taxon>Paniceae</taxon>
        <taxon>Panicinae</taxon>
        <taxon>Panicum</taxon>
        <taxon>Panicum sect. Hiantes</taxon>
    </lineage>
</organism>